<dbReference type="GO" id="GO:0034354">
    <property type="term" value="P:'de novo' NAD+ biosynthetic process from L-tryptophan"/>
    <property type="evidence" value="ECO:0007669"/>
    <property type="project" value="TreeGrafter"/>
</dbReference>
<proteinExistence type="inferred from homology"/>
<dbReference type="Pfam" id="PF01231">
    <property type="entry name" value="IDO"/>
    <property type="match status" value="1"/>
</dbReference>
<dbReference type="SUPFAM" id="SSF140959">
    <property type="entry name" value="Indolic compounds 2,3-dioxygenase-like"/>
    <property type="match status" value="1"/>
</dbReference>
<comment type="similarity">
    <text evidence="1">Belongs to the indoleamine 2,3-dioxygenase family.</text>
</comment>
<dbReference type="InterPro" id="IPR000898">
    <property type="entry name" value="Indolamine_dOase"/>
</dbReference>
<dbReference type="InterPro" id="IPR037217">
    <property type="entry name" value="Trp/Indoleamine_2_3_dOase-like"/>
</dbReference>
<dbReference type="GO" id="GO:0046872">
    <property type="term" value="F:metal ion binding"/>
    <property type="evidence" value="ECO:0007669"/>
    <property type="project" value="UniProtKB-KW"/>
</dbReference>
<keyword evidence="2 4" id="KW-0479">Metal-binding</keyword>
<keyword evidence="5" id="KW-0560">Oxidoreductase</keyword>
<dbReference type="GO" id="GO:0005737">
    <property type="term" value="C:cytoplasm"/>
    <property type="evidence" value="ECO:0007669"/>
    <property type="project" value="TreeGrafter"/>
</dbReference>
<feature type="binding site" description="proximal binding residue" evidence="4">
    <location>
        <position position="343"/>
    </location>
    <ligand>
        <name>heme b</name>
        <dbReference type="ChEBI" id="CHEBI:60344"/>
    </ligand>
    <ligandPart>
        <name>Fe</name>
        <dbReference type="ChEBI" id="CHEBI:18248"/>
    </ligandPart>
</feature>
<accession>J7FID3</accession>
<dbReference type="GO" id="GO:0020037">
    <property type="term" value="F:heme binding"/>
    <property type="evidence" value="ECO:0007669"/>
    <property type="project" value="InterPro"/>
</dbReference>
<keyword evidence="5" id="KW-0223">Dioxygenase</keyword>
<evidence type="ECO:0000256" key="4">
    <source>
        <dbReference type="PIRSR" id="PIRSR600898-1"/>
    </source>
</evidence>
<dbReference type="GO" id="GO:0033754">
    <property type="term" value="F:indoleamine 2,3-dioxygenase activity"/>
    <property type="evidence" value="ECO:0007669"/>
    <property type="project" value="TreeGrafter"/>
</dbReference>
<dbReference type="AlphaFoldDB" id="J7FID3"/>
<sequence>MSLSTLADFGITAQGLLPSNDTLHFLPDPYYKPWDIIALSLPELIPKGIRKAVHQLQELSTDRLTSEEHNRWAYVRLAFITQAYIWGGEQSDDVQTHLPPQLAIPFIQVSRRLDLPPVITYAATCLWNFKCDGGDITKPETIKSLVTFTGEESESWFFGISVAIEARGAHTIPVLMDSLAAAERDCHEQLISTLGCLRRCIEDLIHLLERMYEKCDATTFYHKIRPFLAGSKGMERLPNGVFYDEGDGKGEWKQLRGGSNGQSTLLQLFDKFLGIRHESNEDDTAGFHEEMKQYMPSPHRRLLVEVERKSTVRELAMSLPITHELRVSYKSVIDAMSQLRGRHMNLVARYIIVPSNKSQGSTIGTAGTSPMLFLRQTRKSTVIAGTCL</sequence>
<evidence type="ECO:0000256" key="2">
    <source>
        <dbReference type="ARBA" id="ARBA00022723"/>
    </source>
</evidence>
<dbReference type="PANTHER" id="PTHR28657:SF10">
    <property type="entry name" value="INDOLEAMINE 2,3-DIOXYGENASE"/>
    <property type="match status" value="1"/>
</dbReference>
<reference evidence="5" key="1">
    <citation type="submission" date="2011-08" db="EMBL/GenBank/DDBJ databases">
        <title>Periglandula ipomoeae idt gene cluster.</title>
        <authorList>
            <person name="Young C.A."/>
            <person name="Schardl C.L."/>
        </authorList>
    </citation>
    <scope>NUCLEOTIDE SEQUENCE</scope>
    <source>
        <strain evidence="5">IasaF13</strain>
    </source>
</reference>
<protein>
    <submittedName>
        <fullName evidence="5">Indoleamine 2,3-dioxygenase</fullName>
    </submittedName>
</protein>
<keyword evidence="4" id="KW-0349">Heme</keyword>
<gene>
    <name evidence="5" type="primary">idoI</name>
</gene>
<dbReference type="EMBL" id="JN587270">
    <property type="protein sequence ID" value="AFO69292.1"/>
    <property type="molecule type" value="Genomic_DNA"/>
</dbReference>
<dbReference type="Gene3D" id="1.20.58.480">
    <property type="match status" value="1"/>
</dbReference>
<keyword evidence="3 4" id="KW-0408">Iron</keyword>
<dbReference type="GO" id="GO:0019441">
    <property type="term" value="P:L-tryptophan catabolic process to kynurenine"/>
    <property type="evidence" value="ECO:0007669"/>
    <property type="project" value="InterPro"/>
</dbReference>
<organism evidence="5">
    <name type="scientific">Periglandula ipomoeae</name>
    <dbReference type="NCBI Taxonomy" id="1037530"/>
    <lineage>
        <taxon>Eukaryota</taxon>
        <taxon>Fungi</taxon>
        <taxon>Dikarya</taxon>
        <taxon>Ascomycota</taxon>
        <taxon>Pezizomycotina</taxon>
        <taxon>Sordariomycetes</taxon>
        <taxon>Hypocreomycetidae</taxon>
        <taxon>Hypocreales</taxon>
        <taxon>Clavicipitaceae</taxon>
        <taxon>Periglandula</taxon>
    </lineage>
</organism>
<evidence type="ECO:0000256" key="3">
    <source>
        <dbReference type="ARBA" id="ARBA00023004"/>
    </source>
</evidence>
<name>J7FID3_9HYPO</name>
<dbReference type="PANTHER" id="PTHR28657">
    <property type="entry name" value="INDOLEAMINE 2,3-DIOXYGENASE"/>
    <property type="match status" value="1"/>
</dbReference>
<evidence type="ECO:0000256" key="1">
    <source>
        <dbReference type="ARBA" id="ARBA00007119"/>
    </source>
</evidence>
<evidence type="ECO:0000313" key="5">
    <source>
        <dbReference type="EMBL" id="AFO69292.1"/>
    </source>
</evidence>